<dbReference type="InterPro" id="IPR001387">
    <property type="entry name" value="Cro/C1-type_HTH"/>
</dbReference>
<organism evidence="3 4">
    <name type="scientific">Iamia majanohamensis</name>
    <dbReference type="NCBI Taxonomy" id="467976"/>
    <lineage>
        <taxon>Bacteria</taxon>
        <taxon>Bacillati</taxon>
        <taxon>Actinomycetota</taxon>
        <taxon>Acidimicrobiia</taxon>
        <taxon>Acidimicrobiales</taxon>
        <taxon>Iamiaceae</taxon>
        <taxon>Iamia</taxon>
    </lineage>
</organism>
<proteinExistence type="predicted"/>
<dbReference type="InterPro" id="IPR010982">
    <property type="entry name" value="Lambda_DNA-bd_dom_sf"/>
</dbReference>
<feature type="region of interest" description="Disordered" evidence="1">
    <location>
        <begin position="77"/>
        <end position="99"/>
    </location>
</feature>
<evidence type="ECO:0000313" key="4">
    <source>
        <dbReference type="Proteomes" id="UP001216390"/>
    </source>
</evidence>
<dbReference type="Pfam" id="PF01381">
    <property type="entry name" value="HTH_3"/>
    <property type="match status" value="1"/>
</dbReference>
<evidence type="ECO:0000313" key="3">
    <source>
        <dbReference type="EMBL" id="WCO67919.1"/>
    </source>
</evidence>
<feature type="domain" description="HTH cro/C1-type" evidence="2">
    <location>
        <begin position="36"/>
        <end position="77"/>
    </location>
</feature>
<accession>A0AAE9YBE1</accession>
<protein>
    <submittedName>
        <fullName evidence="3">Helix-turn-helix transcriptional regulator</fullName>
    </submittedName>
</protein>
<name>A0AAE9YBE1_9ACTN</name>
<sequence length="99" mass="10402">MTTTAPLHTETRTVPVWTLGDRLGKALDHAGIKVGDMAAYLDVGRNTVGNYIAGRTQPSRATVLAWAMRTGIDPTWLETGELPTLSPDGTPAQGGSPTA</sequence>
<dbReference type="PROSITE" id="PS50943">
    <property type="entry name" value="HTH_CROC1"/>
    <property type="match status" value="1"/>
</dbReference>
<dbReference type="Proteomes" id="UP001216390">
    <property type="component" value="Chromosome"/>
</dbReference>
<dbReference type="KEGG" id="ima:PO878_04170"/>
<reference evidence="3" key="1">
    <citation type="submission" date="2023-01" db="EMBL/GenBank/DDBJ databases">
        <title>The diversity of Class Acidimicrobiia in South China Sea sediment environments and the proposal of Iamia marina sp. nov., a novel species of the genus Iamia.</title>
        <authorList>
            <person name="He Y."/>
            <person name="Tian X."/>
        </authorList>
    </citation>
    <scope>NUCLEOTIDE SEQUENCE</scope>
    <source>
        <strain evidence="3">DSM 19957</strain>
    </source>
</reference>
<dbReference type="RefSeq" id="WP_272737437.1">
    <property type="nucleotide sequence ID" value="NZ_CP116942.1"/>
</dbReference>
<dbReference type="SMART" id="SM00530">
    <property type="entry name" value="HTH_XRE"/>
    <property type="match status" value="1"/>
</dbReference>
<evidence type="ECO:0000259" key="2">
    <source>
        <dbReference type="PROSITE" id="PS50943"/>
    </source>
</evidence>
<dbReference type="GO" id="GO:0003677">
    <property type="term" value="F:DNA binding"/>
    <property type="evidence" value="ECO:0007669"/>
    <property type="project" value="InterPro"/>
</dbReference>
<gene>
    <name evidence="3" type="ORF">PO878_04170</name>
</gene>
<dbReference type="EMBL" id="CP116942">
    <property type="protein sequence ID" value="WCO67919.1"/>
    <property type="molecule type" value="Genomic_DNA"/>
</dbReference>
<dbReference type="AlphaFoldDB" id="A0AAE9YBE1"/>
<keyword evidence="4" id="KW-1185">Reference proteome</keyword>
<evidence type="ECO:0000256" key="1">
    <source>
        <dbReference type="SAM" id="MobiDB-lite"/>
    </source>
</evidence>
<dbReference type="Gene3D" id="1.10.260.40">
    <property type="entry name" value="lambda repressor-like DNA-binding domains"/>
    <property type="match status" value="1"/>
</dbReference>
<dbReference type="SUPFAM" id="SSF47413">
    <property type="entry name" value="lambda repressor-like DNA-binding domains"/>
    <property type="match status" value="1"/>
</dbReference>